<dbReference type="InterPro" id="IPR024997">
    <property type="entry name" value="DUF3892"/>
</dbReference>
<reference evidence="4" key="3">
    <citation type="submission" date="2016-05" db="EMBL/GenBank/DDBJ databases">
        <authorList>
            <person name="Dupont C."/>
            <person name="Santoro A."/>
        </authorList>
    </citation>
    <scope>NUCLEOTIDE SEQUENCE [LARGE SCALE GENOMIC DNA]</scope>
    <source>
        <strain evidence="4">U25</strain>
    </source>
</reference>
<keyword evidence="4" id="KW-1185">Reference proteome</keyword>
<dbReference type="AlphaFoldDB" id="A0A0A7V0X7"/>
<dbReference type="HOGENOM" id="CLU_177701_0_0_2"/>
<accession>A0A0A7V0X7</accession>
<reference evidence="1 3" key="1">
    <citation type="journal article" date="2015" name="Proc. Natl. Acad. Sci. U.S.A.">
        <title>Genomic and proteomic characterization of "Candidatus Nitrosopelagicus brevis": An ammonia-oxidizing archaeon from the open ocean.</title>
        <authorList>
            <person name="Santoro A.E."/>
            <person name="Dupont C.L."/>
            <person name="Richter R.A."/>
            <person name="Craig M.T."/>
            <person name="Carini P."/>
            <person name="McIlvin M.R."/>
            <person name="Yang Y."/>
            <person name="Orsi W.D."/>
            <person name="Moran D.M."/>
            <person name="Saito M.A."/>
        </authorList>
    </citation>
    <scope>NUCLEOTIDE SEQUENCE [LARGE SCALE GENOMIC DNA]</scope>
    <source>
        <strain evidence="1">CN25</strain>
        <strain evidence="3">V2</strain>
    </source>
</reference>
<name>A0A0A7V0X7_9ARCH</name>
<evidence type="ECO:0000313" key="3">
    <source>
        <dbReference type="Proteomes" id="UP000030944"/>
    </source>
</evidence>
<evidence type="ECO:0000313" key="2">
    <source>
        <dbReference type="EMBL" id="PTL87906.1"/>
    </source>
</evidence>
<dbReference type="Proteomes" id="UP000241022">
    <property type="component" value="Unassembled WGS sequence"/>
</dbReference>
<dbReference type="STRING" id="1410606.T478_0644"/>
<dbReference type="Pfam" id="PF13031">
    <property type="entry name" value="DUF3892"/>
    <property type="match status" value="1"/>
</dbReference>
<dbReference type="KEGG" id="nbv:T478_0644"/>
<dbReference type="OrthoDB" id="3083at2157"/>
<dbReference type="GeneID" id="24816536"/>
<organism evidence="1 3">
    <name type="scientific">Candidatus Nitrosopelagicus brevis</name>
    <dbReference type="NCBI Taxonomy" id="1410606"/>
    <lineage>
        <taxon>Archaea</taxon>
        <taxon>Nitrososphaerota</taxon>
    </lineage>
</organism>
<dbReference type="EMBL" id="LXWN01000001">
    <property type="protein sequence ID" value="PTL87906.1"/>
    <property type="molecule type" value="Genomic_DNA"/>
</dbReference>
<gene>
    <name evidence="2" type="ORF">A7X95_01095</name>
    <name evidence="1" type="ORF">T478_0644</name>
</gene>
<sequence>MSKWADFVVSGIKKGPGLANITHVQVHEDFEGQFGKPEIIDKKTLASHIKKGKKYITIYKKNETDWEPGEIINAYVLNGETHIRTDSNKVDGDRLGTLPEIES</sequence>
<proteinExistence type="predicted"/>
<dbReference type="Proteomes" id="UP000030944">
    <property type="component" value="Chromosome"/>
</dbReference>
<reference evidence="2" key="2">
    <citation type="submission" date="2016-05" db="EMBL/GenBank/DDBJ databases">
        <authorList>
            <person name="Lavstsen T."/>
            <person name="Jespersen J.S."/>
        </authorList>
    </citation>
    <scope>NUCLEOTIDE SEQUENCE [LARGE SCALE GENOMIC DNA]</scope>
    <source>
        <strain evidence="2">U25</strain>
    </source>
</reference>
<dbReference type="RefSeq" id="WP_048105148.1">
    <property type="nucleotide sequence ID" value="NZ_CP007026.1"/>
</dbReference>
<evidence type="ECO:0000313" key="4">
    <source>
        <dbReference type="Proteomes" id="UP000241022"/>
    </source>
</evidence>
<evidence type="ECO:0000313" key="1">
    <source>
        <dbReference type="EMBL" id="AJA91851.1"/>
    </source>
</evidence>
<dbReference type="EMBL" id="CP007026">
    <property type="protein sequence ID" value="AJA91851.1"/>
    <property type="molecule type" value="Genomic_DNA"/>
</dbReference>
<reference evidence="2 4" key="4">
    <citation type="submission" date="2018-04" db="EMBL/GenBank/DDBJ databases">
        <title>Transcriptomics of ammonia oxidizing archaea.</title>
        <authorList>
            <person name="Carini P."/>
        </authorList>
    </citation>
    <scope>NUCLEOTIDE SEQUENCE [LARGE SCALE GENOMIC DNA]</scope>
    <source>
        <strain evidence="2 4">U25</strain>
    </source>
</reference>
<protein>
    <submittedName>
        <fullName evidence="1">PF13031 family protein</fullName>
    </submittedName>
</protein>